<dbReference type="InterPro" id="IPR001214">
    <property type="entry name" value="SET_dom"/>
</dbReference>
<organism evidence="2 3">
    <name type="scientific">Cladonia borealis</name>
    <dbReference type="NCBI Taxonomy" id="184061"/>
    <lineage>
        <taxon>Eukaryota</taxon>
        <taxon>Fungi</taxon>
        <taxon>Dikarya</taxon>
        <taxon>Ascomycota</taxon>
        <taxon>Pezizomycotina</taxon>
        <taxon>Lecanoromycetes</taxon>
        <taxon>OSLEUM clade</taxon>
        <taxon>Lecanoromycetidae</taxon>
        <taxon>Lecanorales</taxon>
        <taxon>Lecanorineae</taxon>
        <taxon>Cladoniaceae</taxon>
        <taxon>Cladonia</taxon>
    </lineage>
</organism>
<evidence type="ECO:0000313" key="3">
    <source>
        <dbReference type="Proteomes" id="UP001166286"/>
    </source>
</evidence>
<dbReference type="AlphaFoldDB" id="A0AA39QR07"/>
<reference evidence="2" key="1">
    <citation type="submission" date="2023-03" db="EMBL/GenBank/DDBJ databases">
        <title>Complete genome of Cladonia borealis.</title>
        <authorList>
            <person name="Park H."/>
        </authorList>
    </citation>
    <scope>NUCLEOTIDE SEQUENCE</scope>
    <source>
        <strain evidence="2">ANT050790</strain>
    </source>
</reference>
<evidence type="ECO:0000313" key="2">
    <source>
        <dbReference type="EMBL" id="KAK0506844.1"/>
    </source>
</evidence>
<dbReference type="EMBL" id="JAFEKC020000028">
    <property type="protein sequence ID" value="KAK0506844.1"/>
    <property type="molecule type" value="Genomic_DNA"/>
</dbReference>
<sequence length="106" mass="11931">MPVFTSLYHGDYEPVDEAEVDGMPIIGTFLVDRIVSFNVFSCPRTSLENHSAKLTSEPHHHTCGIFIKASYINHSCYSNARRSFIGDIQIVRATRNIPAGSEIVFW</sequence>
<keyword evidence="3" id="KW-1185">Reference proteome</keyword>
<feature type="domain" description="SET" evidence="1">
    <location>
        <begin position="58"/>
        <end position="106"/>
    </location>
</feature>
<dbReference type="Pfam" id="PF00856">
    <property type="entry name" value="SET"/>
    <property type="match status" value="1"/>
</dbReference>
<comment type="caution">
    <text evidence="2">The sequence shown here is derived from an EMBL/GenBank/DDBJ whole genome shotgun (WGS) entry which is preliminary data.</text>
</comment>
<name>A0AA39QR07_9LECA</name>
<dbReference type="InterPro" id="IPR053209">
    <property type="entry name" value="Gramillin-biosynth_MTr"/>
</dbReference>
<gene>
    <name evidence="2" type="ORF">JMJ35_010733</name>
</gene>
<dbReference type="PANTHER" id="PTHR47643:SF2">
    <property type="entry name" value="TPR DOMAIN PROTEIN (AFU_ORTHOLOGUE AFUA_5G12710)"/>
    <property type="match status" value="1"/>
</dbReference>
<proteinExistence type="predicted"/>
<dbReference type="Gene3D" id="2.170.270.10">
    <property type="entry name" value="SET domain"/>
    <property type="match status" value="1"/>
</dbReference>
<evidence type="ECO:0000259" key="1">
    <source>
        <dbReference type="Pfam" id="PF00856"/>
    </source>
</evidence>
<dbReference type="SUPFAM" id="SSF82199">
    <property type="entry name" value="SET domain"/>
    <property type="match status" value="1"/>
</dbReference>
<protein>
    <recommendedName>
        <fullName evidence="1">SET domain-containing protein</fullName>
    </recommendedName>
</protein>
<accession>A0AA39QR07</accession>
<dbReference type="InterPro" id="IPR046341">
    <property type="entry name" value="SET_dom_sf"/>
</dbReference>
<dbReference type="PANTHER" id="PTHR47643">
    <property type="entry name" value="TPR DOMAIN PROTEIN (AFU_ORTHOLOGUE AFUA_5G12710)"/>
    <property type="match status" value="1"/>
</dbReference>
<dbReference type="Proteomes" id="UP001166286">
    <property type="component" value="Unassembled WGS sequence"/>
</dbReference>